<name>A0ABR2KTC8_9EUKA</name>
<keyword evidence="2" id="KW-1185">Reference proteome</keyword>
<evidence type="ECO:0000313" key="1">
    <source>
        <dbReference type="EMBL" id="KAK8894266.1"/>
    </source>
</evidence>
<dbReference type="Proteomes" id="UP001470230">
    <property type="component" value="Unassembled WGS sequence"/>
</dbReference>
<dbReference type="InterPro" id="IPR012337">
    <property type="entry name" value="RNaseH-like_sf"/>
</dbReference>
<evidence type="ECO:0000313" key="2">
    <source>
        <dbReference type="Proteomes" id="UP001470230"/>
    </source>
</evidence>
<gene>
    <name evidence="1" type="ORF">M9Y10_022701</name>
</gene>
<reference evidence="1 2" key="1">
    <citation type="submission" date="2024-04" db="EMBL/GenBank/DDBJ databases">
        <title>Tritrichomonas musculus Genome.</title>
        <authorList>
            <person name="Alves-Ferreira E."/>
            <person name="Grigg M."/>
            <person name="Lorenzi H."/>
            <person name="Galac M."/>
        </authorList>
    </citation>
    <scope>NUCLEOTIDE SEQUENCE [LARGE SCALE GENOMIC DNA]</scope>
    <source>
        <strain evidence="1 2">EAF2021</strain>
    </source>
</reference>
<dbReference type="EMBL" id="JAPFFF010000003">
    <property type="protein sequence ID" value="KAK8894266.1"/>
    <property type="molecule type" value="Genomic_DNA"/>
</dbReference>
<sequence length="744" mass="86276">MSSTKQIVFDRKRKSETPIGWTQVPRKTKKGKRYVLWRCPHTHFNVFTQKTERCSYACRKDRTTEPHFHEYKIPPEEDDLLNEEHKEHTKELTNESFIKSLEDATAKFIGSTSISTSVGCSEQLRSFICNIFQITINYSVKNNHFVQDPSKILKKFNQNEMNNSIIMAGDEAFNIMIKQLSKYKFVNLMIDAATVHNMRVVHSTLSNPFSQMAPIPFRTVQKLGSDWKIDDYQNEIETAISEIENYNSNHFENDHIKIVAICHDRLPSQSSAISKVISNIKQHNKIIPITDVSCLNHLIHNSFLGALNNCSEFRKLISQIDEFVPLLRKRDAVAFIGKKIPNPPKNRWIYIEDVLSFLVFNIDSVNNYLLDEWYKTHFPEEGQTFEQFEKQAKNESCIKKDFIELFIILLPMQKASLSFECESSTLSDVIPVIQVLLKSYQTIKEKALIELESILIILHELLAQLMSRLETYLPKETWASFAFSRAGRYYLRMQNAASGLVNGNICDYTDESFSVNDASDDMEKEINDTLNIISQNGGTLIEEEEEDDIEVSDNNESLNRIIQSGDSEEILSLPNDQNIDKSTFDAINLECNLNAKFRNKLIEWRGKELTDMINTNIAFRTYDIALEVVNELCISFDEQCTVEQINTIFDEWLFNSNNTFPVRDMNLENDFIIWQNFYKHDRLRTLSLVALRLLSIGTSESNVERLISIHRYLIHDRMTNISPEVLLARLRMRAKAITDNYIMK</sequence>
<dbReference type="SUPFAM" id="SSF53098">
    <property type="entry name" value="Ribonuclease H-like"/>
    <property type="match status" value="1"/>
</dbReference>
<protein>
    <submittedName>
        <fullName evidence="1">Uncharacterized protein</fullName>
    </submittedName>
</protein>
<accession>A0ABR2KTC8</accession>
<comment type="caution">
    <text evidence="1">The sequence shown here is derived from an EMBL/GenBank/DDBJ whole genome shotgun (WGS) entry which is preliminary data.</text>
</comment>
<organism evidence="1 2">
    <name type="scientific">Tritrichomonas musculus</name>
    <dbReference type="NCBI Taxonomy" id="1915356"/>
    <lineage>
        <taxon>Eukaryota</taxon>
        <taxon>Metamonada</taxon>
        <taxon>Parabasalia</taxon>
        <taxon>Tritrichomonadida</taxon>
        <taxon>Tritrichomonadidae</taxon>
        <taxon>Tritrichomonas</taxon>
    </lineage>
</organism>
<proteinExistence type="predicted"/>